<evidence type="ECO:0000259" key="2">
    <source>
        <dbReference type="PROSITE" id="PS51384"/>
    </source>
</evidence>
<dbReference type="Proteomes" id="UP000628017">
    <property type="component" value="Unassembled WGS sequence"/>
</dbReference>
<dbReference type="PROSITE" id="PS51384">
    <property type="entry name" value="FAD_FR"/>
    <property type="match status" value="1"/>
</dbReference>
<dbReference type="Pfam" id="PF08021">
    <property type="entry name" value="FAD_binding_9"/>
    <property type="match status" value="1"/>
</dbReference>
<dbReference type="RefSeq" id="WP_188677234.1">
    <property type="nucleotide sequence ID" value="NZ_BMKA01000004.1"/>
</dbReference>
<name>A0A916VSP4_9RHOB</name>
<protein>
    <submittedName>
        <fullName evidence="3">Siderophore-interacting protein</fullName>
    </submittedName>
</protein>
<dbReference type="InterPro" id="IPR007037">
    <property type="entry name" value="SIP_rossman_dom"/>
</dbReference>
<dbReference type="SUPFAM" id="SSF63380">
    <property type="entry name" value="Riboflavin synthase domain-like"/>
    <property type="match status" value="1"/>
</dbReference>
<dbReference type="InterPro" id="IPR017927">
    <property type="entry name" value="FAD-bd_FR_type"/>
</dbReference>
<dbReference type="CDD" id="cd06193">
    <property type="entry name" value="siderophore_interacting"/>
    <property type="match status" value="1"/>
</dbReference>
<comment type="caution">
    <text evidence="3">The sequence shown here is derived from an EMBL/GenBank/DDBJ whole genome shotgun (WGS) entry which is preliminary data.</text>
</comment>
<dbReference type="InterPro" id="IPR039261">
    <property type="entry name" value="FNR_nucleotide-bd"/>
</dbReference>
<dbReference type="Gene3D" id="2.40.30.10">
    <property type="entry name" value="Translation factors"/>
    <property type="match status" value="1"/>
</dbReference>
<dbReference type="Gene3D" id="3.40.50.80">
    <property type="entry name" value="Nucleotide-binding domain of ferredoxin-NADP reductase (FNR) module"/>
    <property type="match status" value="1"/>
</dbReference>
<reference evidence="3" key="2">
    <citation type="submission" date="2020-09" db="EMBL/GenBank/DDBJ databases">
        <authorList>
            <person name="Sun Q."/>
            <person name="Zhou Y."/>
        </authorList>
    </citation>
    <scope>NUCLEOTIDE SEQUENCE</scope>
    <source>
        <strain evidence="3">CGMCC 1.15880</strain>
    </source>
</reference>
<evidence type="ECO:0000256" key="1">
    <source>
        <dbReference type="ARBA" id="ARBA00035644"/>
    </source>
</evidence>
<dbReference type="AlphaFoldDB" id="A0A916VSP4"/>
<dbReference type="EMBL" id="BMKA01000004">
    <property type="protein sequence ID" value="GGA27396.1"/>
    <property type="molecule type" value="Genomic_DNA"/>
</dbReference>
<dbReference type="PANTHER" id="PTHR30157">
    <property type="entry name" value="FERRIC REDUCTASE, NADPH-DEPENDENT"/>
    <property type="match status" value="1"/>
</dbReference>
<proteinExistence type="inferred from homology"/>
<organism evidence="3 4">
    <name type="scientific">Neptunicoccus cionae</name>
    <dbReference type="NCBI Taxonomy" id="2035344"/>
    <lineage>
        <taxon>Bacteria</taxon>
        <taxon>Pseudomonadati</taxon>
        <taxon>Pseudomonadota</taxon>
        <taxon>Alphaproteobacteria</taxon>
        <taxon>Rhodobacterales</taxon>
        <taxon>Paracoccaceae</taxon>
        <taxon>Neptunicoccus</taxon>
    </lineage>
</organism>
<evidence type="ECO:0000313" key="3">
    <source>
        <dbReference type="EMBL" id="GGA27396.1"/>
    </source>
</evidence>
<comment type="similarity">
    <text evidence="1">Belongs to the SIP oxidoreductase family.</text>
</comment>
<gene>
    <name evidence="3" type="ORF">GCM10011498_30560</name>
</gene>
<sequence>MKEPARSKRPPRLFTVSAVRRVSAHMIRVTFSSPEIGEIADGCEGANCKLFLPEPGQDIAAFRKQLNEGPRPDVRTYTVRHQRQAACEMDIDFVDHGDAGPASAWARAAQVGAYCGFAGPGMVKVKSFEAEHYLVVADLSALPLAAATLEAMPDTAKGTAIFEITHPDDRQTLTMPAGVTAHWLVNPTPSKPDGQVDKLVRQLPWPKERLQVCIAGESSMIRALRQYILLDRKLPKADAYIAGYWKIGLIEDEHQIEKRKEATPVS</sequence>
<accession>A0A916VSP4</accession>
<reference evidence="3" key="1">
    <citation type="journal article" date="2014" name="Int. J. Syst. Evol. Microbiol.">
        <title>Complete genome sequence of Corynebacterium casei LMG S-19264T (=DSM 44701T), isolated from a smear-ripened cheese.</title>
        <authorList>
            <consortium name="US DOE Joint Genome Institute (JGI-PGF)"/>
            <person name="Walter F."/>
            <person name="Albersmeier A."/>
            <person name="Kalinowski J."/>
            <person name="Ruckert C."/>
        </authorList>
    </citation>
    <scope>NUCLEOTIDE SEQUENCE</scope>
    <source>
        <strain evidence="3">CGMCC 1.15880</strain>
    </source>
</reference>
<dbReference type="InterPro" id="IPR013113">
    <property type="entry name" value="SIP_FAD-bd"/>
</dbReference>
<dbReference type="PANTHER" id="PTHR30157:SF0">
    <property type="entry name" value="NADPH-DEPENDENT FERRIC-CHELATE REDUCTASE"/>
    <property type="match status" value="1"/>
</dbReference>
<keyword evidence="4" id="KW-1185">Reference proteome</keyword>
<dbReference type="InterPro" id="IPR017938">
    <property type="entry name" value="Riboflavin_synthase-like_b-brl"/>
</dbReference>
<feature type="domain" description="FAD-binding FR-type" evidence="2">
    <location>
        <begin position="9"/>
        <end position="150"/>
    </location>
</feature>
<evidence type="ECO:0000313" key="4">
    <source>
        <dbReference type="Proteomes" id="UP000628017"/>
    </source>
</evidence>
<dbReference type="Pfam" id="PF04954">
    <property type="entry name" value="SIP"/>
    <property type="match status" value="1"/>
</dbReference>
<dbReference type="InterPro" id="IPR039374">
    <property type="entry name" value="SIP_fam"/>
</dbReference>
<dbReference type="GO" id="GO:0016491">
    <property type="term" value="F:oxidoreductase activity"/>
    <property type="evidence" value="ECO:0007669"/>
    <property type="project" value="InterPro"/>
</dbReference>